<evidence type="ECO:0000313" key="4">
    <source>
        <dbReference type="EMBL" id="QKG83548.1"/>
    </source>
</evidence>
<dbReference type="PANTHER" id="PTHR41247">
    <property type="entry name" value="HTH-TYPE TRANSCRIPTIONAL REPRESSOR YCNK"/>
    <property type="match status" value="1"/>
</dbReference>
<dbReference type="InterPro" id="IPR036388">
    <property type="entry name" value="WH-like_DNA-bd_sf"/>
</dbReference>
<dbReference type="PANTHER" id="PTHR41247:SF1">
    <property type="entry name" value="HTH-TYPE TRANSCRIPTIONAL REPRESSOR YCNK"/>
    <property type="match status" value="1"/>
</dbReference>
<keyword evidence="2" id="KW-0804">Transcription</keyword>
<dbReference type="InterPro" id="IPR008719">
    <property type="entry name" value="N2O_reductase_NosL"/>
</dbReference>
<name>A0A7D3XQM2_9BACL</name>
<reference evidence="4 5" key="1">
    <citation type="submission" date="2020-01" db="EMBL/GenBank/DDBJ databases">
        <authorList>
            <person name="Gulvik C.A."/>
            <person name="Batra D.G."/>
        </authorList>
    </citation>
    <scope>NUCLEOTIDE SEQUENCE [LARGE SCALE GENOMIC DNA]</scope>
    <source>
        <strain evidence="4 5">W9323</strain>
    </source>
</reference>
<gene>
    <name evidence="4" type="ORF">GXN76_03045</name>
</gene>
<dbReference type="KEGG" id="kpul:GXN76_03045"/>
<dbReference type="SMART" id="SM00420">
    <property type="entry name" value="HTH_DEOR"/>
    <property type="match status" value="1"/>
</dbReference>
<dbReference type="PRINTS" id="PR00037">
    <property type="entry name" value="HTHLACR"/>
</dbReference>
<keyword evidence="1" id="KW-0805">Transcription regulation</keyword>
<organism evidence="4 5">
    <name type="scientific">Kroppenstedtia pulmonis</name>
    <dbReference type="NCBI Taxonomy" id="1380685"/>
    <lineage>
        <taxon>Bacteria</taxon>
        <taxon>Bacillati</taxon>
        <taxon>Bacillota</taxon>
        <taxon>Bacilli</taxon>
        <taxon>Bacillales</taxon>
        <taxon>Thermoactinomycetaceae</taxon>
        <taxon>Kroppenstedtia</taxon>
    </lineage>
</organism>
<dbReference type="GO" id="GO:0003700">
    <property type="term" value="F:DNA-binding transcription factor activity"/>
    <property type="evidence" value="ECO:0007669"/>
    <property type="project" value="InterPro"/>
</dbReference>
<dbReference type="Pfam" id="PF08220">
    <property type="entry name" value="HTH_DeoR"/>
    <property type="match status" value="1"/>
</dbReference>
<dbReference type="Proteomes" id="UP000503088">
    <property type="component" value="Chromosome"/>
</dbReference>
<sequence length="198" mass="22454">MLPHTRRQRIRELIQKRRNMKIGEISRELGVSEMTIYRDIQPLLEEGLVKKIYGGITLNQADPVPSPTIYGCTLCGRQVDPRLAYRLILPGKKTETTCCCHCGLLRHSQLSDQVLQAVCQDFFSSTTLSSRTTWYVMGSEPVIRCCHPQVLCFERKDTAEKFVKGFGGVVLSFGEAMQRLKKEMETDPTCGCSEHTHN</sequence>
<dbReference type="AlphaFoldDB" id="A0A7D3XQM2"/>
<dbReference type="InterPro" id="IPR001034">
    <property type="entry name" value="DeoR_HTH"/>
</dbReference>
<protein>
    <submittedName>
        <fullName evidence="4">DeoR/GlpR transcriptional regulator</fullName>
    </submittedName>
</protein>
<evidence type="ECO:0000256" key="1">
    <source>
        <dbReference type="ARBA" id="ARBA00023015"/>
    </source>
</evidence>
<dbReference type="EMBL" id="CP048104">
    <property type="protein sequence ID" value="QKG83548.1"/>
    <property type="molecule type" value="Genomic_DNA"/>
</dbReference>
<dbReference type="InterPro" id="IPR036390">
    <property type="entry name" value="WH_DNA-bd_sf"/>
</dbReference>
<dbReference type="Gene3D" id="3.30.70.2050">
    <property type="match status" value="1"/>
</dbReference>
<keyword evidence="5" id="KW-1185">Reference proteome</keyword>
<accession>A0A7D3XQM2</accession>
<proteinExistence type="predicted"/>
<feature type="domain" description="HTH deoR-type" evidence="3">
    <location>
        <begin position="3"/>
        <end position="58"/>
    </location>
</feature>
<evidence type="ECO:0000259" key="3">
    <source>
        <dbReference type="PROSITE" id="PS51000"/>
    </source>
</evidence>
<dbReference type="SUPFAM" id="SSF160387">
    <property type="entry name" value="NosL/MerB-like"/>
    <property type="match status" value="1"/>
</dbReference>
<dbReference type="RefSeq" id="WP_173220391.1">
    <property type="nucleotide sequence ID" value="NZ_CP048104.1"/>
</dbReference>
<dbReference type="Gene3D" id="1.10.10.10">
    <property type="entry name" value="Winged helix-like DNA-binding domain superfamily/Winged helix DNA-binding domain"/>
    <property type="match status" value="1"/>
</dbReference>
<evidence type="ECO:0000256" key="2">
    <source>
        <dbReference type="ARBA" id="ARBA00023163"/>
    </source>
</evidence>
<evidence type="ECO:0000313" key="5">
    <source>
        <dbReference type="Proteomes" id="UP000503088"/>
    </source>
</evidence>
<dbReference type="SUPFAM" id="SSF46785">
    <property type="entry name" value="Winged helix' DNA-binding domain"/>
    <property type="match status" value="1"/>
</dbReference>
<dbReference type="PROSITE" id="PS51000">
    <property type="entry name" value="HTH_DEOR_2"/>
    <property type="match status" value="1"/>
</dbReference>